<dbReference type="InterPro" id="IPR038987">
    <property type="entry name" value="MoeA-like"/>
</dbReference>
<evidence type="ECO:0000259" key="7">
    <source>
        <dbReference type="Pfam" id="PF00994"/>
    </source>
</evidence>
<dbReference type="InterPro" id="IPR036688">
    <property type="entry name" value="MoeA_C_domain_IV_sf"/>
</dbReference>
<dbReference type="Gene3D" id="3.90.105.10">
    <property type="entry name" value="Molybdopterin biosynthesis moea protein, domain 2"/>
    <property type="match status" value="1"/>
</dbReference>
<dbReference type="UniPathway" id="UPA00344"/>
<evidence type="ECO:0000256" key="3">
    <source>
        <dbReference type="ARBA" id="ARBA00010763"/>
    </source>
</evidence>
<dbReference type="GO" id="GO:0061599">
    <property type="term" value="F:molybdopterin molybdotransferase activity"/>
    <property type="evidence" value="ECO:0007669"/>
    <property type="project" value="UniProtKB-UniRule"/>
</dbReference>
<keyword evidence="6" id="KW-0500">Molybdenum</keyword>
<comment type="cofactor">
    <cofactor evidence="6">
        <name>Mg(2+)</name>
        <dbReference type="ChEBI" id="CHEBI:18420"/>
    </cofactor>
</comment>
<feature type="domain" description="MoeA N-terminal and linker" evidence="8">
    <location>
        <begin position="9"/>
        <end position="156"/>
    </location>
</feature>
<evidence type="ECO:0000313" key="9">
    <source>
        <dbReference type="EMBL" id="VTZ65971.1"/>
    </source>
</evidence>
<dbReference type="Proteomes" id="UP000507954">
    <property type="component" value="Unassembled WGS sequence"/>
</dbReference>
<comment type="similarity">
    <text evidence="3 6">Belongs to the MoeA family.</text>
</comment>
<dbReference type="Gene3D" id="2.170.190.11">
    <property type="entry name" value="Molybdopterin biosynthesis moea protein, domain 3"/>
    <property type="match status" value="1"/>
</dbReference>
<feature type="domain" description="MoaB/Mog" evidence="7">
    <location>
        <begin position="185"/>
        <end position="291"/>
    </location>
</feature>
<dbReference type="InterPro" id="IPR005110">
    <property type="entry name" value="MoeA_linker/N"/>
</dbReference>
<dbReference type="InterPro" id="IPR036425">
    <property type="entry name" value="MoaB/Mog-like_dom_sf"/>
</dbReference>
<gene>
    <name evidence="9" type="ORF">EMEDMD4_930042</name>
</gene>
<keyword evidence="6" id="KW-0479">Metal-binding</keyword>
<accession>A0A508X8Q9</accession>
<dbReference type="InterPro" id="IPR036135">
    <property type="entry name" value="MoeA_linker/N_sf"/>
</dbReference>
<dbReference type="GO" id="GO:0005829">
    <property type="term" value="C:cytosol"/>
    <property type="evidence" value="ECO:0007669"/>
    <property type="project" value="TreeGrafter"/>
</dbReference>
<dbReference type="Pfam" id="PF03453">
    <property type="entry name" value="MoeA_N"/>
    <property type="match status" value="1"/>
</dbReference>
<dbReference type="SUPFAM" id="SSF63882">
    <property type="entry name" value="MoeA N-terminal region -like"/>
    <property type="match status" value="1"/>
</dbReference>
<organism evidence="9">
    <name type="scientific">Sinorhizobium medicae</name>
    <dbReference type="NCBI Taxonomy" id="110321"/>
    <lineage>
        <taxon>Bacteria</taxon>
        <taxon>Pseudomonadati</taxon>
        <taxon>Pseudomonadota</taxon>
        <taxon>Alphaproteobacteria</taxon>
        <taxon>Hyphomicrobiales</taxon>
        <taxon>Rhizobiaceae</taxon>
        <taxon>Sinorhizobium/Ensifer group</taxon>
        <taxon>Sinorhizobium</taxon>
    </lineage>
</organism>
<evidence type="ECO:0000256" key="6">
    <source>
        <dbReference type="RuleBase" id="RU365090"/>
    </source>
</evidence>
<evidence type="ECO:0000259" key="8">
    <source>
        <dbReference type="Pfam" id="PF03453"/>
    </source>
</evidence>
<name>A0A508X8Q9_9HYPH</name>
<dbReference type="AlphaFoldDB" id="A0A508X8Q9"/>
<dbReference type="GO" id="GO:0046872">
    <property type="term" value="F:metal ion binding"/>
    <property type="evidence" value="ECO:0007669"/>
    <property type="project" value="UniProtKB-UniRule"/>
</dbReference>
<dbReference type="PANTHER" id="PTHR10192">
    <property type="entry name" value="MOLYBDOPTERIN BIOSYNTHESIS PROTEIN"/>
    <property type="match status" value="1"/>
</dbReference>
<evidence type="ECO:0000256" key="2">
    <source>
        <dbReference type="ARBA" id="ARBA00005046"/>
    </source>
</evidence>
<dbReference type="Gene3D" id="3.40.980.10">
    <property type="entry name" value="MoaB/Mog-like domain"/>
    <property type="match status" value="1"/>
</dbReference>
<dbReference type="Pfam" id="PF00994">
    <property type="entry name" value="MoCF_biosynth"/>
    <property type="match status" value="1"/>
</dbReference>
<dbReference type="PANTHER" id="PTHR10192:SF5">
    <property type="entry name" value="GEPHYRIN"/>
    <property type="match status" value="1"/>
</dbReference>
<comment type="catalytic activity">
    <reaction evidence="5">
        <text>adenylyl-molybdopterin + molybdate = Mo-molybdopterin + AMP + H(+)</text>
        <dbReference type="Rhea" id="RHEA:35047"/>
        <dbReference type="ChEBI" id="CHEBI:15378"/>
        <dbReference type="ChEBI" id="CHEBI:36264"/>
        <dbReference type="ChEBI" id="CHEBI:62727"/>
        <dbReference type="ChEBI" id="CHEBI:71302"/>
        <dbReference type="ChEBI" id="CHEBI:456215"/>
        <dbReference type="EC" id="2.10.1.1"/>
    </reaction>
</comment>
<comment type="function">
    <text evidence="1 6">Catalyzes the insertion of molybdate into adenylated molybdopterin with the concomitant release of AMP.</text>
</comment>
<sequence length="373" mass="38225">MHHPTGALISLEAALATLLSGVVPVPPRSEPLDRALGRVAAAMPASLPALPLRDISTIDGWACRSLDLVGASPYSPLALSTPPVPVEVGDVMPTGSDCVLQADLIDCSSPIAFAVGEAAPGQGVRRVGEDMTAHRPPVLEGGIIGAADLLIARKAGLSQIHVRSPRVRVIDVASVNHETFSTCLVAECVMTSNGTIAGIETANRDAASIAAALTGEACDLLLLIGGTGAGRLDATAEALTLSGASIAHGIAVRPGDTTAIGWLGSTPLVALAGAPDHVFAGFLAFVQPVLDRLSGRSKRIGTTLPLSRKIASMVGFNEIVLLGREQAMWTPLAVGNFSLEAMRLADAWLAVPGDSEGYDVGTPITAMPLRTSN</sequence>
<dbReference type="PROSITE" id="PS01078">
    <property type="entry name" value="MOCF_BIOSYNTHESIS_1"/>
    <property type="match status" value="1"/>
</dbReference>
<dbReference type="GO" id="GO:0006777">
    <property type="term" value="P:Mo-molybdopterin cofactor biosynthetic process"/>
    <property type="evidence" value="ECO:0007669"/>
    <property type="project" value="UniProtKB-UniRule"/>
</dbReference>
<keyword evidence="6" id="KW-0808">Transferase</keyword>
<evidence type="ECO:0000256" key="1">
    <source>
        <dbReference type="ARBA" id="ARBA00002901"/>
    </source>
</evidence>
<dbReference type="EC" id="2.10.1.1" evidence="6"/>
<keyword evidence="4 6" id="KW-0501">Molybdenum cofactor biosynthesis</keyword>
<protein>
    <recommendedName>
        <fullName evidence="6">Molybdopterin molybdenumtransferase</fullName>
        <ecNumber evidence="6">2.10.1.1</ecNumber>
    </recommendedName>
</protein>
<comment type="pathway">
    <text evidence="2 6">Cofactor biosynthesis; molybdopterin biosynthesis.</text>
</comment>
<dbReference type="Gene3D" id="2.40.340.10">
    <property type="entry name" value="MoeA, C-terminal, domain IV"/>
    <property type="match status" value="1"/>
</dbReference>
<evidence type="ECO:0000256" key="4">
    <source>
        <dbReference type="ARBA" id="ARBA00023150"/>
    </source>
</evidence>
<dbReference type="SUPFAM" id="SSF53218">
    <property type="entry name" value="Molybdenum cofactor biosynthesis proteins"/>
    <property type="match status" value="1"/>
</dbReference>
<dbReference type="EMBL" id="CABFNB010000165">
    <property type="protein sequence ID" value="VTZ65971.1"/>
    <property type="molecule type" value="Genomic_DNA"/>
</dbReference>
<evidence type="ECO:0000256" key="5">
    <source>
        <dbReference type="ARBA" id="ARBA00047317"/>
    </source>
</evidence>
<keyword evidence="6" id="KW-0460">Magnesium</keyword>
<proteinExistence type="inferred from homology"/>
<dbReference type="SUPFAM" id="SSF63867">
    <property type="entry name" value="MoeA C-terminal domain-like"/>
    <property type="match status" value="1"/>
</dbReference>
<reference evidence="9" key="1">
    <citation type="submission" date="2019-06" db="EMBL/GenBank/DDBJ databases">
        <authorList>
            <person name="Le Quere A."/>
            <person name="Colella S."/>
        </authorList>
    </citation>
    <scope>NUCLEOTIDE SEQUENCE</scope>
    <source>
        <strain evidence="9">EmedicaeMD41</strain>
    </source>
</reference>
<dbReference type="RefSeq" id="WP_234913811.1">
    <property type="nucleotide sequence ID" value="NZ_CABFNB010000165.1"/>
</dbReference>
<dbReference type="InterPro" id="IPR001453">
    <property type="entry name" value="MoaB/Mog_dom"/>
</dbReference>
<dbReference type="InterPro" id="IPR008284">
    <property type="entry name" value="MoCF_biosynth_CS"/>
</dbReference>